<feature type="transmembrane region" description="Helical" evidence="1">
    <location>
        <begin position="100"/>
        <end position="124"/>
    </location>
</feature>
<accession>A0A401UV57</accession>
<keyword evidence="1" id="KW-0812">Transmembrane</keyword>
<dbReference type="GO" id="GO:0005886">
    <property type="term" value="C:plasma membrane"/>
    <property type="evidence" value="ECO:0007669"/>
    <property type="project" value="TreeGrafter"/>
</dbReference>
<feature type="transmembrane region" description="Helical" evidence="1">
    <location>
        <begin position="21"/>
        <end position="39"/>
    </location>
</feature>
<evidence type="ECO:0000256" key="1">
    <source>
        <dbReference type="SAM" id="Phobius"/>
    </source>
</evidence>
<keyword evidence="3" id="KW-1185">Reference proteome</keyword>
<dbReference type="EMBL" id="BHYL01000005">
    <property type="protein sequence ID" value="GCD18490.1"/>
    <property type="molecule type" value="Genomic_DNA"/>
</dbReference>
<evidence type="ECO:0000313" key="3">
    <source>
        <dbReference type="Proteomes" id="UP000288246"/>
    </source>
</evidence>
<keyword evidence="1" id="KW-0472">Membrane</keyword>
<dbReference type="InterPro" id="IPR052712">
    <property type="entry name" value="Acid_resist_chaperone_HdeD"/>
</dbReference>
<sequence>MVDEVGAEVETTLRKIWWLPVLRGAVLLVLGLLMLVRPIDTATLLMWIWGVFAVIDGVLSLGMWLGNRKEPGAGWWAVAGLVGIAFGVIAMVWPDKSVTVVFYLISLWILVLGVLAIIASVTLYRARDIGWYWVLTFGLVSFLFGLLVLINPQETIAVVMVLLGLFAFVGGVVLIVSGFATKSFVRAVGRGSAVV</sequence>
<feature type="transmembrane region" description="Helical" evidence="1">
    <location>
        <begin position="73"/>
        <end position="94"/>
    </location>
</feature>
<evidence type="ECO:0000313" key="2">
    <source>
        <dbReference type="EMBL" id="GCD18490.1"/>
    </source>
</evidence>
<gene>
    <name evidence="2" type="ORF">CTKZ_00520</name>
</gene>
<reference evidence="2 3" key="1">
    <citation type="submission" date="2018-11" db="EMBL/GenBank/DDBJ databases">
        <title>Draft genome sequence of Cellulomonas takizawaensis strain TKZ-21.</title>
        <authorList>
            <person name="Yamamura H."/>
            <person name="Hayashi T."/>
            <person name="Hamada M."/>
            <person name="Serisawa Y."/>
            <person name="Matsuyama K."/>
            <person name="Nakagawa Y."/>
            <person name="Otoguro M."/>
            <person name="Yanagida F."/>
            <person name="Hayakawa M."/>
        </authorList>
    </citation>
    <scope>NUCLEOTIDE SEQUENCE [LARGE SCALE GENOMIC DNA]</scope>
    <source>
        <strain evidence="2 3">TKZ-21</strain>
    </source>
</reference>
<dbReference type="Pfam" id="PF03729">
    <property type="entry name" value="DUF308"/>
    <property type="match status" value="1"/>
</dbReference>
<dbReference type="AlphaFoldDB" id="A0A401UV57"/>
<dbReference type="RefSeq" id="WP_124341042.1">
    <property type="nucleotide sequence ID" value="NZ_BHYL01000005.1"/>
</dbReference>
<dbReference type="InterPro" id="IPR005325">
    <property type="entry name" value="DUF308_memb"/>
</dbReference>
<dbReference type="PANTHER" id="PTHR34989:SF1">
    <property type="entry name" value="PROTEIN HDED"/>
    <property type="match status" value="1"/>
</dbReference>
<feature type="transmembrane region" description="Helical" evidence="1">
    <location>
        <begin position="156"/>
        <end position="180"/>
    </location>
</feature>
<protein>
    <recommendedName>
        <fullName evidence="4">HdeD family acid-resistance protein</fullName>
    </recommendedName>
</protein>
<proteinExistence type="predicted"/>
<feature type="transmembrane region" description="Helical" evidence="1">
    <location>
        <begin position="45"/>
        <end position="66"/>
    </location>
</feature>
<name>A0A401UV57_9CELL</name>
<organism evidence="2 3">
    <name type="scientific">Cellulomonas algicola</name>
    <dbReference type="NCBI Taxonomy" id="2071633"/>
    <lineage>
        <taxon>Bacteria</taxon>
        <taxon>Bacillati</taxon>
        <taxon>Actinomycetota</taxon>
        <taxon>Actinomycetes</taxon>
        <taxon>Micrococcales</taxon>
        <taxon>Cellulomonadaceae</taxon>
        <taxon>Cellulomonas</taxon>
    </lineage>
</organism>
<dbReference type="OrthoDB" id="3829721at2"/>
<evidence type="ECO:0008006" key="4">
    <source>
        <dbReference type="Google" id="ProtNLM"/>
    </source>
</evidence>
<comment type="caution">
    <text evidence="2">The sequence shown here is derived from an EMBL/GenBank/DDBJ whole genome shotgun (WGS) entry which is preliminary data.</text>
</comment>
<dbReference type="PANTHER" id="PTHR34989">
    <property type="entry name" value="PROTEIN HDED"/>
    <property type="match status" value="1"/>
</dbReference>
<dbReference type="Proteomes" id="UP000288246">
    <property type="component" value="Unassembled WGS sequence"/>
</dbReference>
<keyword evidence="1" id="KW-1133">Transmembrane helix</keyword>
<feature type="transmembrane region" description="Helical" evidence="1">
    <location>
        <begin position="131"/>
        <end position="150"/>
    </location>
</feature>